<gene>
    <name evidence="2" type="ORF">CCMP2556_LOCUS10872</name>
</gene>
<comment type="caution">
    <text evidence="2">The sequence shown here is derived from an EMBL/GenBank/DDBJ whole genome shotgun (WGS) entry which is preliminary data.</text>
</comment>
<dbReference type="InterPro" id="IPR029063">
    <property type="entry name" value="SAM-dependent_MTases_sf"/>
</dbReference>
<feature type="region of interest" description="Disordered" evidence="1">
    <location>
        <begin position="1542"/>
        <end position="1595"/>
    </location>
</feature>
<proteinExistence type="predicted"/>
<feature type="compositionally biased region" description="Polar residues" evidence="1">
    <location>
        <begin position="1202"/>
        <end position="1215"/>
    </location>
</feature>
<feature type="region of interest" description="Disordered" evidence="1">
    <location>
        <begin position="959"/>
        <end position="997"/>
    </location>
</feature>
<organism evidence="2 3">
    <name type="scientific">Durusdinium trenchii</name>
    <dbReference type="NCBI Taxonomy" id="1381693"/>
    <lineage>
        <taxon>Eukaryota</taxon>
        <taxon>Sar</taxon>
        <taxon>Alveolata</taxon>
        <taxon>Dinophyceae</taxon>
        <taxon>Suessiales</taxon>
        <taxon>Symbiodiniaceae</taxon>
        <taxon>Durusdinium</taxon>
    </lineage>
</organism>
<sequence length="1606" mass="179368">MRFCKLRKKTLSLTKSLAAATCSQPKKEKRLNANDTCAIAFGTCQRRTFLAERYDRSKQTIRRAFAFTGLTVLEIQLKLLQDLKNVALAKPPDFSAASLSWDETSQILSLESMDTKGGPGRLYSHELVQYLIDNLRHNSREMSANRGGQLGWQRAAKEIKHCFQKVLNGPYWDRSRVVHCCIGGCCSTREEAESKVASAILRVIMRCVPVTPSLADWVRLGPNLDFFLCAEFQGILTALLLNAEWAMNLPQQDLTGEVVFVEWRKLAGSRFHRTRHVLVNAAERFQRVLLAIVMEPLRHLHSAFLRHAHTAPDDQAWPLLLAEMWGPSSKFMIVLQYLSALLAGDGSRLRLMWQWDGCTSMSHWLAEHPDQGRQARNLILLVAGSVHRRFATTLYRFPFKLFSVADARRCDHESVINEFYSKPFCCLQPGCAREIRKTIPREEFVERLPHFRWFSLLMTFITKATVAGVERRHATHKQQANRGMPFHMFAAGSIVSECKQQASAVDRMKQERWEAQQSERLEEGLEADSAGQSKATARRSWRRDKKEDRLIRASSALDIFKVEWHRREKALGRNWNSASAECWAACKAAFTELPQNQRDVFCARANASKIQAAVNRKIIANRGSPDADLEGGPDTNLHLPEADSLAIMIQNDTMPSTVVRQRKPPMPKHLAVQSLLAPFLQQAQDGNDGIAKQRYPIDPAELRARSKAQGGMRKAIETFEKQATTIAGGEAVPDKVVYPGWCGALCRMQNTQRTVKLRTNVVDALQRIVRDSGLKPGWFSQASIVLAAEQYQSLDDPTPCNVTFYALIHALACISEDEFAAAMCFEGDLPTEKVCLTLLTWKFPAHGEPRLDTYEVIGVGGKYEAVCYNTRAGGREGHRDDPVEYDGILMLEDISIRSTKRRRSDTDPSVFLEEERDFIEELIKELEGQDMLAQPLDHETSDAEQEAGAEEHANAAADVANPNASGPQDPENTGQDVPNAAEDGARDQPVQPAQPEQHDEIVIYDKGGWDFAARGTDVSVGRLHHLGASSLKATCRIHRACTCAVSLPEMGTTRHTQVTQRLGREPTFQDIEADLKGWLAEGLRRSSDQLRKLSLWQRPRNAGVLVKREQHHPEVQVKRERTEAVVRKATRPVAPSPRSSADSGSTTSTQRASRALQGVESADQEGNDNADATGPETANAAEQDFAEGPDLNRVDAYKPVSAGTSPQGYSKPSTSFVENGMSQLEDFICEAIGRLDDATKADMHLAAQRCFQIGTACSGTDVAALVVKGFARAWSKISGKHVDFNHLFSCELDDKKRDFIHKMFTGTSDACDVQLLLRNSADLICTDPNGYYDCLSGQSIRDGIPVCSDLMVGFPCQDVSRLNPSAESARWVIRDSGRRTGKVFSDVMEYCKRVLQDSEAKQVFRGLLLENVLGLLSPPKGTNPETGESWHSNLDYCERAATGAGLILIPCILDPKMFGIPVSRQRVWMVCIPTWMATAANMSKEDVVLMAHRLLDRLCDDPTIPCRSLNDFLLPASHELVRSQNILAEQSRKKILEREAKSMESKLKGEENGNASRKKSGPPKWADQHRKAMEKDGRDWWEPSHPGDAVLQNHPGLYALTERQFD</sequence>
<feature type="compositionally biased region" description="Polar residues" evidence="1">
    <location>
        <begin position="1137"/>
        <end position="1152"/>
    </location>
</feature>
<protein>
    <submittedName>
        <fullName evidence="2">Uncharacterized protein</fullName>
    </submittedName>
</protein>
<feature type="region of interest" description="Disordered" evidence="1">
    <location>
        <begin position="1195"/>
        <end position="1215"/>
    </location>
</feature>
<accession>A0ABP0JDP6</accession>
<dbReference type="Gene3D" id="3.40.50.150">
    <property type="entry name" value="Vaccinia Virus protein VP39"/>
    <property type="match status" value="1"/>
</dbReference>
<feature type="compositionally biased region" description="Basic and acidic residues" evidence="1">
    <location>
        <begin position="1566"/>
        <end position="1582"/>
    </location>
</feature>
<evidence type="ECO:0000256" key="1">
    <source>
        <dbReference type="SAM" id="MobiDB-lite"/>
    </source>
</evidence>
<name>A0ABP0JDP6_9DINO</name>
<feature type="compositionally biased region" description="Basic and acidic residues" evidence="1">
    <location>
        <begin position="1107"/>
        <end position="1126"/>
    </location>
</feature>
<keyword evidence="3" id="KW-1185">Reference proteome</keyword>
<reference evidence="2 3" key="1">
    <citation type="submission" date="2024-02" db="EMBL/GenBank/DDBJ databases">
        <authorList>
            <person name="Chen Y."/>
            <person name="Shah S."/>
            <person name="Dougan E. K."/>
            <person name="Thang M."/>
            <person name="Chan C."/>
        </authorList>
    </citation>
    <scope>NUCLEOTIDE SEQUENCE [LARGE SCALE GENOMIC DNA]</scope>
</reference>
<dbReference type="Proteomes" id="UP001642484">
    <property type="component" value="Unassembled WGS sequence"/>
</dbReference>
<dbReference type="SUPFAM" id="SSF53335">
    <property type="entry name" value="S-adenosyl-L-methionine-dependent methyltransferases"/>
    <property type="match status" value="1"/>
</dbReference>
<evidence type="ECO:0000313" key="3">
    <source>
        <dbReference type="Proteomes" id="UP001642484"/>
    </source>
</evidence>
<feature type="compositionally biased region" description="Basic and acidic residues" evidence="1">
    <location>
        <begin position="1542"/>
        <end position="1551"/>
    </location>
</feature>
<feature type="region of interest" description="Disordered" evidence="1">
    <location>
        <begin position="1107"/>
        <end position="1176"/>
    </location>
</feature>
<feature type="region of interest" description="Disordered" evidence="1">
    <location>
        <begin position="509"/>
        <end position="544"/>
    </location>
</feature>
<dbReference type="EMBL" id="CAXAMN010005113">
    <property type="protein sequence ID" value="CAK9012482.1"/>
    <property type="molecule type" value="Genomic_DNA"/>
</dbReference>
<feature type="compositionally biased region" description="Basic and acidic residues" evidence="1">
    <location>
        <begin position="509"/>
        <end position="523"/>
    </location>
</feature>
<evidence type="ECO:0000313" key="2">
    <source>
        <dbReference type="EMBL" id="CAK9012482.1"/>
    </source>
</evidence>